<proteinExistence type="predicted"/>
<feature type="region of interest" description="Disordered" evidence="1">
    <location>
        <begin position="198"/>
        <end position="235"/>
    </location>
</feature>
<sequence>MVVPTTTHQYKRAVGLFYSRDEAEQALRALKDASFNMDRVSLIARNAVQIDTAGAVEEGNAAGEGATAGAVSGGVLGGITGLLAGLGTLAIPGIGPIVFVGAEISALTGLLAGGVTGAIAGGIIGALVGLGIPEDRAKMYSDRVKGGSYLVMVSGLENEVRQAEPVLRDHGIEEFEIYDATDLGNTIAQPTDRSTAAATQANTQKRVAAEPNTHGDPDVIIVDERAQTRQPGNRR</sequence>
<reference evidence="3" key="1">
    <citation type="submission" date="2020-10" db="EMBL/GenBank/DDBJ databases">
        <authorList>
            <person name="Castelo-Branco R."/>
            <person name="Eusebio N."/>
            <person name="Adriana R."/>
            <person name="Vieira A."/>
            <person name="Brugerolle De Fraissinette N."/>
            <person name="Rezende De Castro R."/>
            <person name="Schneider M.P."/>
            <person name="Vasconcelos V."/>
            <person name="Leao P.N."/>
        </authorList>
    </citation>
    <scope>NUCLEOTIDE SEQUENCE</scope>
    <source>
        <strain evidence="3">LEGE 07310</strain>
    </source>
</reference>
<feature type="transmembrane region" description="Helical" evidence="2">
    <location>
        <begin position="82"/>
        <end position="104"/>
    </location>
</feature>
<protein>
    <submittedName>
        <fullName evidence="3">Signal transduction histidine kinase (STHK), LytS</fullName>
    </submittedName>
</protein>
<dbReference type="EMBL" id="JADEXG010000008">
    <property type="protein sequence ID" value="MBE9076687.1"/>
    <property type="molecule type" value="Genomic_DNA"/>
</dbReference>
<keyword evidence="4" id="KW-1185">Reference proteome</keyword>
<dbReference type="InterPro" id="IPR052948">
    <property type="entry name" value="Low_temp-induced_all0457"/>
</dbReference>
<keyword evidence="2" id="KW-0472">Membrane</keyword>
<evidence type="ECO:0000313" key="4">
    <source>
        <dbReference type="Proteomes" id="UP000636505"/>
    </source>
</evidence>
<dbReference type="RefSeq" id="WP_193905348.1">
    <property type="nucleotide sequence ID" value="NZ_JADEXG010000008.1"/>
</dbReference>
<keyword evidence="3" id="KW-0808">Transferase</keyword>
<keyword evidence="2" id="KW-0812">Transmembrane</keyword>
<gene>
    <name evidence="3" type="ORF">IQ241_05140</name>
</gene>
<organism evidence="3 4">
    <name type="scientific">Vasconcelosia minhoensis LEGE 07310</name>
    <dbReference type="NCBI Taxonomy" id="915328"/>
    <lineage>
        <taxon>Bacteria</taxon>
        <taxon>Bacillati</taxon>
        <taxon>Cyanobacteriota</taxon>
        <taxon>Cyanophyceae</taxon>
        <taxon>Nodosilineales</taxon>
        <taxon>Cymatolegaceae</taxon>
        <taxon>Vasconcelosia</taxon>
        <taxon>Vasconcelosia minhoensis</taxon>
    </lineage>
</organism>
<dbReference type="AlphaFoldDB" id="A0A8J7DAP5"/>
<dbReference type="PANTHER" id="PTHR36109:SF2">
    <property type="entry name" value="MEMBRANE PROTEIN"/>
    <property type="match status" value="1"/>
</dbReference>
<feature type="transmembrane region" description="Helical" evidence="2">
    <location>
        <begin position="110"/>
        <end position="132"/>
    </location>
</feature>
<dbReference type="GO" id="GO:0016301">
    <property type="term" value="F:kinase activity"/>
    <property type="evidence" value="ECO:0007669"/>
    <property type="project" value="UniProtKB-KW"/>
</dbReference>
<name>A0A8J7DAP5_9CYAN</name>
<comment type="caution">
    <text evidence="3">The sequence shown here is derived from an EMBL/GenBank/DDBJ whole genome shotgun (WGS) entry which is preliminary data.</text>
</comment>
<accession>A0A8J7DAP5</accession>
<dbReference type="Proteomes" id="UP000636505">
    <property type="component" value="Unassembled WGS sequence"/>
</dbReference>
<keyword evidence="2" id="KW-1133">Transmembrane helix</keyword>
<evidence type="ECO:0000256" key="1">
    <source>
        <dbReference type="SAM" id="MobiDB-lite"/>
    </source>
</evidence>
<feature type="compositionally biased region" description="Basic and acidic residues" evidence="1">
    <location>
        <begin position="213"/>
        <end position="227"/>
    </location>
</feature>
<keyword evidence="3" id="KW-0418">Kinase</keyword>
<evidence type="ECO:0000256" key="2">
    <source>
        <dbReference type="SAM" id="Phobius"/>
    </source>
</evidence>
<dbReference type="PANTHER" id="PTHR36109">
    <property type="entry name" value="MEMBRANE PROTEIN-RELATED"/>
    <property type="match status" value="1"/>
</dbReference>
<evidence type="ECO:0000313" key="3">
    <source>
        <dbReference type="EMBL" id="MBE9076687.1"/>
    </source>
</evidence>